<dbReference type="Pfam" id="PF17782">
    <property type="entry name" value="WHD_DprA"/>
    <property type="match status" value="1"/>
</dbReference>
<dbReference type="Gene3D" id="1.10.10.10">
    <property type="entry name" value="Winged helix-like DNA-binding domain superfamily/Winged helix DNA-binding domain"/>
    <property type="match status" value="1"/>
</dbReference>
<reference evidence="4" key="1">
    <citation type="submission" date="2019-08" db="EMBL/GenBank/DDBJ databases">
        <authorList>
            <person name="Kucharzyk K."/>
            <person name="Murdoch R.W."/>
            <person name="Higgins S."/>
            <person name="Loffler F."/>
        </authorList>
    </citation>
    <scope>NUCLEOTIDE SEQUENCE</scope>
</reference>
<evidence type="ECO:0000313" key="4">
    <source>
        <dbReference type="EMBL" id="MPM47369.1"/>
    </source>
</evidence>
<name>A0A645A2E3_9ZZZZ</name>
<dbReference type="AlphaFoldDB" id="A0A645A2E3"/>
<comment type="caution">
    <text evidence="4">The sequence shown here is derived from an EMBL/GenBank/DDBJ whole genome shotgun (WGS) entry which is preliminary data.</text>
</comment>
<dbReference type="PANTHER" id="PTHR43022:SF1">
    <property type="entry name" value="PROTEIN SMF"/>
    <property type="match status" value="1"/>
</dbReference>
<sequence length="233" mass="25008">MVSGLAEGIDACAARGALDAKHAICPTLAVLGCGVDVVYPASNRILYEEIIERGAVVSEFLPGTRVERYHFPIRNRVMSGLAHGTLVVESAERSGTSITAGYAHDQGRDVFAVPGRIGDEMSAGPNGMIARGEAKPVFSPEEILAEFSCLYVPAETRPPANIVLLSSLGEEQRAICRLLKSGEMSFDELCDSLALPIGSMNANLTELQFSGILQVLPGRRYCIDTDRVKLKDI</sequence>
<dbReference type="EMBL" id="VSSQ01011652">
    <property type="protein sequence ID" value="MPM47369.1"/>
    <property type="molecule type" value="Genomic_DNA"/>
</dbReference>
<evidence type="ECO:0000259" key="3">
    <source>
        <dbReference type="Pfam" id="PF17782"/>
    </source>
</evidence>
<dbReference type="PANTHER" id="PTHR43022">
    <property type="entry name" value="PROTEIN SMF"/>
    <property type="match status" value="1"/>
</dbReference>
<comment type="similarity">
    <text evidence="1">Belongs to the DprA/Smf family.</text>
</comment>
<organism evidence="4">
    <name type="scientific">bioreactor metagenome</name>
    <dbReference type="NCBI Taxonomy" id="1076179"/>
    <lineage>
        <taxon>unclassified sequences</taxon>
        <taxon>metagenomes</taxon>
        <taxon>ecological metagenomes</taxon>
    </lineage>
</organism>
<feature type="domain" description="Smf/DprA SLOG" evidence="2">
    <location>
        <begin position="2"/>
        <end position="147"/>
    </location>
</feature>
<proteinExistence type="inferred from homology"/>
<dbReference type="InterPro" id="IPR036388">
    <property type="entry name" value="WH-like_DNA-bd_sf"/>
</dbReference>
<dbReference type="InterPro" id="IPR057666">
    <property type="entry name" value="DrpA_SLOG"/>
</dbReference>
<protein>
    <submittedName>
        <fullName evidence="4">Uncharacterized protein</fullName>
    </submittedName>
</protein>
<gene>
    <name evidence="4" type="ORF">SDC9_94078</name>
</gene>
<dbReference type="InterPro" id="IPR003488">
    <property type="entry name" value="DprA"/>
</dbReference>
<evidence type="ECO:0000259" key="2">
    <source>
        <dbReference type="Pfam" id="PF02481"/>
    </source>
</evidence>
<dbReference type="Pfam" id="PF02481">
    <property type="entry name" value="DNA_processg_A"/>
    <property type="match status" value="1"/>
</dbReference>
<dbReference type="InterPro" id="IPR041614">
    <property type="entry name" value="DprA_WH"/>
</dbReference>
<dbReference type="Gene3D" id="3.40.50.450">
    <property type="match status" value="1"/>
</dbReference>
<evidence type="ECO:0000256" key="1">
    <source>
        <dbReference type="ARBA" id="ARBA00006525"/>
    </source>
</evidence>
<dbReference type="SUPFAM" id="SSF102405">
    <property type="entry name" value="MCP/YpsA-like"/>
    <property type="match status" value="1"/>
</dbReference>
<dbReference type="GO" id="GO:0009294">
    <property type="term" value="P:DNA-mediated transformation"/>
    <property type="evidence" value="ECO:0007669"/>
    <property type="project" value="InterPro"/>
</dbReference>
<accession>A0A645A2E3</accession>
<feature type="domain" description="DprA winged helix" evidence="3">
    <location>
        <begin position="167"/>
        <end position="218"/>
    </location>
</feature>